<proteinExistence type="predicted"/>
<dbReference type="Pfam" id="PF13177">
    <property type="entry name" value="DNA_pol3_delta2"/>
    <property type="match status" value="1"/>
</dbReference>
<dbReference type="InterPro" id="IPR050238">
    <property type="entry name" value="DNA_Rep/Repair_Clamp_Loader"/>
</dbReference>
<dbReference type="RefSeq" id="WP_013103518.1">
    <property type="nucleotide sequence ID" value="NZ_CP037939.1"/>
</dbReference>
<gene>
    <name evidence="1" type="ORF">EW139_08625</name>
</gene>
<dbReference type="EMBL" id="CP037939">
    <property type="protein sequence ID" value="QBR48187.1"/>
    <property type="molecule type" value="Genomic_DNA"/>
</dbReference>
<sequence>MASNFVTIAETVYPTQVAHFMTLLKDKQLSHLYLFIGPSQPQKLAFSQYLAWKIIGANERNAIRLAEHDHPDVNIAQPSLPKSGIGTNRTWKVDQIRALKPEFATVAQESARKVFIFDAVESLHAESGNALLKFIEEPTGPQVIFMLAENINEVLPTIRSRAQIVNLAPEFQLDEVADDAINDIWQKNTQLILFKWFELMMQRRIEAFAYVQLQVINQLKDSQQQTLFFNWLHDLSRDTIVFGQLSDDLLKFPTLVGLYKTLTQHYTKLQLLAASDALLTDDKLRHTNLSLQTRLEKIVLDVTIALGE</sequence>
<dbReference type="PANTHER" id="PTHR11669">
    <property type="entry name" value="REPLICATION FACTOR C / DNA POLYMERASE III GAMMA-TAU SUBUNIT"/>
    <property type="match status" value="1"/>
</dbReference>
<dbReference type="Gene3D" id="3.40.50.300">
    <property type="entry name" value="P-loop containing nucleotide triphosphate hydrolases"/>
    <property type="match status" value="1"/>
</dbReference>
<dbReference type="InterPro" id="IPR027417">
    <property type="entry name" value="P-loop_NTPase"/>
</dbReference>
<dbReference type="Proteomes" id="UP000295756">
    <property type="component" value="Chromosome"/>
</dbReference>
<reference evidence="1 2" key="1">
    <citation type="submission" date="2019-03" db="EMBL/GenBank/DDBJ databases">
        <title>Complete Genome Sequence of Leuconostoc kimchii strain NKJ218 Isolated from Homemade Kimchi.</title>
        <authorList>
            <person name="Jung J.Y."/>
            <person name="Jin H.M."/>
            <person name="Jung J.-W."/>
            <person name="Lee S.-Y."/>
            <person name="Ryu B.-G."/>
            <person name="Han S.-S."/>
            <person name="Kang H.K."/>
            <person name="Choi H.W."/>
            <person name="Chung E.J."/>
            <person name="Choi K.-M."/>
        </authorList>
    </citation>
    <scope>NUCLEOTIDE SEQUENCE [LARGE SCALE GENOMIC DNA]</scope>
    <source>
        <strain evidence="1 2">NKJ218</strain>
    </source>
</reference>
<organism evidence="1 2">
    <name type="scientific">Leuconostoc kimchii</name>
    <dbReference type="NCBI Taxonomy" id="136609"/>
    <lineage>
        <taxon>Bacteria</taxon>
        <taxon>Bacillati</taxon>
        <taxon>Bacillota</taxon>
        <taxon>Bacilli</taxon>
        <taxon>Lactobacillales</taxon>
        <taxon>Lactobacillaceae</taxon>
        <taxon>Leuconostoc</taxon>
    </lineage>
</organism>
<keyword evidence="2" id="KW-1185">Reference proteome</keyword>
<dbReference type="PANTHER" id="PTHR11669:SF8">
    <property type="entry name" value="DNA POLYMERASE III SUBUNIT DELTA"/>
    <property type="match status" value="1"/>
</dbReference>
<dbReference type="SUPFAM" id="SSF52540">
    <property type="entry name" value="P-loop containing nucleoside triphosphate hydrolases"/>
    <property type="match status" value="1"/>
</dbReference>
<evidence type="ECO:0000313" key="2">
    <source>
        <dbReference type="Proteomes" id="UP000295756"/>
    </source>
</evidence>
<name>A0ABX5SP24_9LACO</name>
<protein>
    <submittedName>
        <fullName evidence="1">DNA polymerase III subunit delta</fullName>
    </submittedName>
</protein>
<accession>A0ABX5SP24</accession>
<evidence type="ECO:0000313" key="1">
    <source>
        <dbReference type="EMBL" id="QBR48187.1"/>
    </source>
</evidence>